<feature type="compositionally biased region" description="Low complexity" evidence="1">
    <location>
        <begin position="222"/>
        <end position="232"/>
    </location>
</feature>
<accession>A0A194QLG8</accession>
<keyword evidence="4" id="KW-1185">Reference proteome</keyword>
<organism evidence="3 4">
    <name type="scientific">Papilio machaon</name>
    <name type="common">Old World swallowtail butterfly</name>
    <dbReference type="NCBI Taxonomy" id="76193"/>
    <lineage>
        <taxon>Eukaryota</taxon>
        <taxon>Metazoa</taxon>
        <taxon>Ecdysozoa</taxon>
        <taxon>Arthropoda</taxon>
        <taxon>Hexapoda</taxon>
        <taxon>Insecta</taxon>
        <taxon>Pterygota</taxon>
        <taxon>Neoptera</taxon>
        <taxon>Endopterygota</taxon>
        <taxon>Lepidoptera</taxon>
        <taxon>Glossata</taxon>
        <taxon>Ditrysia</taxon>
        <taxon>Papilionoidea</taxon>
        <taxon>Papilionidae</taxon>
        <taxon>Papilioninae</taxon>
        <taxon>Papilio</taxon>
    </lineage>
</organism>
<evidence type="ECO:0008006" key="5">
    <source>
        <dbReference type="Google" id="ProtNLM"/>
    </source>
</evidence>
<reference evidence="3 4" key="1">
    <citation type="journal article" date="2015" name="Nat. Commun.">
        <title>Outbred genome sequencing and CRISPR/Cas9 gene editing in butterflies.</title>
        <authorList>
            <person name="Li X."/>
            <person name="Fan D."/>
            <person name="Zhang W."/>
            <person name="Liu G."/>
            <person name="Zhang L."/>
            <person name="Zhao L."/>
            <person name="Fang X."/>
            <person name="Chen L."/>
            <person name="Dong Y."/>
            <person name="Chen Y."/>
            <person name="Ding Y."/>
            <person name="Zhao R."/>
            <person name="Feng M."/>
            <person name="Zhu Y."/>
            <person name="Feng Y."/>
            <person name="Jiang X."/>
            <person name="Zhu D."/>
            <person name="Xiang H."/>
            <person name="Feng X."/>
            <person name="Li S."/>
            <person name="Wang J."/>
            <person name="Zhang G."/>
            <person name="Kronforst M.R."/>
            <person name="Wang W."/>
        </authorList>
    </citation>
    <scope>NUCLEOTIDE SEQUENCE [LARGE SCALE GENOMIC DNA]</scope>
    <source>
        <strain evidence="3">Ya'a_city_454_Pm</strain>
        <tissue evidence="3">Whole body</tissue>
    </source>
</reference>
<evidence type="ECO:0000256" key="1">
    <source>
        <dbReference type="SAM" id="MobiDB-lite"/>
    </source>
</evidence>
<feature type="chain" id="PRO_5008264457" description="VMP25" evidence="2">
    <location>
        <begin position="19"/>
        <end position="243"/>
    </location>
</feature>
<protein>
    <recommendedName>
        <fullName evidence="5">VMP25</fullName>
    </recommendedName>
</protein>
<dbReference type="EMBL" id="KQ461198">
    <property type="protein sequence ID" value="KPJ06214.1"/>
    <property type="molecule type" value="Genomic_DNA"/>
</dbReference>
<dbReference type="InParanoid" id="A0A194QLG8"/>
<evidence type="ECO:0000313" key="3">
    <source>
        <dbReference type="EMBL" id="KPJ06214.1"/>
    </source>
</evidence>
<feature type="region of interest" description="Disordered" evidence="1">
    <location>
        <begin position="222"/>
        <end position="243"/>
    </location>
</feature>
<dbReference type="KEGG" id="pmac:106720145"/>
<gene>
    <name evidence="3" type="ORF">RR48_14656</name>
</gene>
<dbReference type="AlphaFoldDB" id="A0A194QLG8"/>
<keyword evidence="2" id="KW-0732">Signal</keyword>
<proteinExistence type="predicted"/>
<evidence type="ECO:0000256" key="2">
    <source>
        <dbReference type="SAM" id="SignalP"/>
    </source>
</evidence>
<dbReference type="Proteomes" id="UP000053240">
    <property type="component" value="Unassembled WGS sequence"/>
</dbReference>
<sequence>MKVLSVILLVIYSTRSNAANFIVPKQLTPVHGLFVKPSEDGITGDLYVAASEDSGVDSQWLTEHPINFLPASTQAQAASAPVTFTSSLTTSSSPHEKTVTNKKKTVVTSPPVKYAYALPIPGAPDMNGFSPYPFGLYAPNNYKTEESQCQMEGLTPPTSLPSYPYPFYYPHMMAALAGALNSHKEGENDGASRTALPVVPHHWPGAYAYPYQYIMLDPAAWSSQSQSQTTTTGKITTEETDDD</sequence>
<dbReference type="OrthoDB" id="6921739at2759"/>
<evidence type="ECO:0000313" key="4">
    <source>
        <dbReference type="Proteomes" id="UP000053240"/>
    </source>
</evidence>
<name>A0A194QLG8_PAPMA</name>
<feature type="signal peptide" evidence="2">
    <location>
        <begin position="1"/>
        <end position="18"/>
    </location>
</feature>